<name>A0A0L6UN47_9BASI</name>
<feature type="region of interest" description="Disordered" evidence="1">
    <location>
        <begin position="119"/>
        <end position="159"/>
    </location>
</feature>
<dbReference type="VEuPathDB" id="FungiDB:VP01_4845g1"/>
<dbReference type="Proteomes" id="UP000037035">
    <property type="component" value="Unassembled WGS sequence"/>
</dbReference>
<dbReference type="EMBL" id="LAVV01009993">
    <property type="protein sequence ID" value="KNZ49692.1"/>
    <property type="molecule type" value="Genomic_DNA"/>
</dbReference>
<gene>
    <name evidence="2" type="ORF">VP01_4845g1</name>
</gene>
<keyword evidence="3" id="KW-1185">Reference proteome</keyword>
<protein>
    <submittedName>
        <fullName evidence="2">Uncharacterized protein</fullName>
    </submittedName>
</protein>
<reference evidence="2 3" key="1">
    <citation type="submission" date="2015-08" db="EMBL/GenBank/DDBJ databases">
        <title>Next Generation Sequencing and Analysis of the Genome of Puccinia sorghi L Schw, the Causal Agent of Maize Common Rust.</title>
        <authorList>
            <person name="Rochi L."/>
            <person name="Burguener G."/>
            <person name="Darino M."/>
            <person name="Turjanski A."/>
            <person name="Kreff E."/>
            <person name="Dieguez M.J."/>
            <person name="Sacco F."/>
        </authorList>
    </citation>
    <scope>NUCLEOTIDE SEQUENCE [LARGE SCALE GENOMIC DNA]</scope>
    <source>
        <strain evidence="2 3">RO10H11247</strain>
    </source>
</reference>
<accession>A0A0L6UN47</accession>
<evidence type="ECO:0000256" key="1">
    <source>
        <dbReference type="SAM" id="MobiDB-lite"/>
    </source>
</evidence>
<comment type="caution">
    <text evidence="2">The sequence shown here is derived from an EMBL/GenBank/DDBJ whole genome shotgun (WGS) entry which is preliminary data.</text>
</comment>
<evidence type="ECO:0000313" key="2">
    <source>
        <dbReference type="EMBL" id="KNZ49692.1"/>
    </source>
</evidence>
<evidence type="ECO:0000313" key="3">
    <source>
        <dbReference type="Proteomes" id="UP000037035"/>
    </source>
</evidence>
<dbReference type="PANTHER" id="PTHR34409:SF1">
    <property type="entry name" value="MYB-LIKE DOMAIN-CONTAINING PROTEIN"/>
    <property type="match status" value="1"/>
</dbReference>
<organism evidence="2 3">
    <name type="scientific">Puccinia sorghi</name>
    <dbReference type="NCBI Taxonomy" id="27349"/>
    <lineage>
        <taxon>Eukaryota</taxon>
        <taxon>Fungi</taxon>
        <taxon>Dikarya</taxon>
        <taxon>Basidiomycota</taxon>
        <taxon>Pucciniomycotina</taxon>
        <taxon>Pucciniomycetes</taxon>
        <taxon>Pucciniales</taxon>
        <taxon>Pucciniaceae</taxon>
        <taxon>Puccinia</taxon>
    </lineage>
</organism>
<proteinExistence type="predicted"/>
<sequence>MQLLEPLSKATDMLCASKYPTPKTALPIYIVLIQHLLSIRPRPVQLASAHLTSRRDDHKNQSISYQNTQKAVLHMCNGLGPKFQDVVLEKKCRSRFSRQSPTNFNGIQAEIKQYLNEDVDSAQRSLSGSPPAPTGTPLTAPTESSPTSQRQPGCAKGSQGYGEWGFVRDWYNVYATENNWAPCDFDPLKMEFWALVNRAKPTGNPDFPTYFCDAKSTQKSMDAL</sequence>
<dbReference type="AlphaFoldDB" id="A0A0L6UN47"/>
<dbReference type="PANTHER" id="PTHR34409">
    <property type="entry name" value="SET DOMAIN-CONTAINING PROTEIN"/>
    <property type="match status" value="1"/>
</dbReference>